<proteinExistence type="predicted"/>
<protein>
    <submittedName>
        <fullName evidence="1">Uncharacterized protein</fullName>
    </submittedName>
</protein>
<evidence type="ECO:0000313" key="1">
    <source>
        <dbReference type="EMBL" id="MDS1821596.1"/>
    </source>
</evidence>
<name>A0AAW8PZZ2_VIBPH</name>
<sequence length="73" mass="8114">MAGINPSEINISFTPEDSDIHREEENIIVVAISGEKIFKKPLSEDSLEQLCENLSEAFSFLAEDGVVDVDFKI</sequence>
<dbReference type="RefSeq" id="WP_311020507.1">
    <property type="nucleotide sequence ID" value="NZ_JAUHGG010000003.1"/>
</dbReference>
<gene>
    <name evidence="1" type="ORF">QX249_13060</name>
</gene>
<dbReference type="EMBL" id="JAUHGG010000003">
    <property type="protein sequence ID" value="MDS1821596.1"/>
    <property type="molecule type" value="Genomic_DNA"/>
</dbReference>
<dbReference type="AlphaFoldDB" id="A0AAW8PZZ2"/>
<organism evidence="1 2">
    <name type="scientific">Vibrio parahaemolyticus</name>
    <dbReference type="NCBI Taxonomy" id="670"/>
    <lineage>
        <taxon>Bacteria</taxon>
        <taxon>Pseudomonadati</taxon>
        <taxon>Pseudomonadota</taxon>
        <taxon>Gammaproteobacteria</taxon>
        <taxon>Vibrionales</taxon>
        <taxon>Vibrionaceae</taxon>
        <taxon>Vibrio</taxon>
    </lineage>
</organism>
<reference evidence="1" key="1">
    <citation type="submission" date="2023-06" db="EMBL/GenBank/DDBJ databases">
        <title>Genomic Diversity of Vibrio spp. and Metagenomic Analysis of Pathogens in Florida Gulf Coastal Waters Following Hurricane Ian.</title>
        <authorList>
            <person name="Brumfield K.D."/>
        </authorList>
    </citation>
    <scope>NUCLEOTIDE SEQUENCE</scope>
    <source>
        <strain evidence="1">WBS2B-138</strain>
    </source>
</reference>
<accession>A0AAW8PZZ2</accession>
<dbReference type="Proteomes" id="UP001253193">
    <property type="component" value="Unassembled WGS sequence"/>
</dbReference>
<comment type="caution">
    <text evidence="1">The sequence shown here is derived from an EMBL/GenBank/DDBJ whole genome shotgun (WGS) entry which is preliminary data.</text>
</comment>
<evidence type="ECO:0000313" key="2">
    <source>
        <dbReference type="Proteomes" id="UP001253193"/>
    </source>
</evidence>